<reference evidence="14 15" key="2">
    <citation type="submission" date="2019-11" db="EMBL/GenBank/DDBJ databases">
        <authorList>
            <person name="Lu H."/>
        </authorList>
    </citation>
    <scope>NUCLEOTIDE SEQUENCE [LARGE SCALE GENOMIC DNA]</scope>
    <source>
        <strain evidence="14 15">FIM1</strain>
    </source>
</reference>
<organism evidence="14 15">
    <name type="scientific">Kluyveromyces marxianus</name>
    <name type="common">Yeast</name>
    <name type="synonym">Candida kefyr</name>
    <dbReference type="NCBI Taxonomy" id="4911"/>
    <lineage>
        <taxon>Eukaryota</taxon>
        <taxon>Fungi</taxon>
        <taxon>Dikarya</taxon>
        <taxon>Ascomycota</taxon>
        <taxon>Saccharomycotina</taxon>
        <taxon>Saccharomycetes</taxon>
        <taxon>Saccharomycetales</taxon>
        <taxon>Saccharomycetaceae</taxon>
        <taxon>Kluyveromyces</taxon>
    </lineage>
</organism>
<keyword evidence="3" id="KW-0378">Hydrolase</keyword>
<dbReference type="Pfam" id="PF23469">
    <property type="entry name" value="KH_12"/>
    <property type="match status" value="1"/>
</dbReference>
<keyword evidence="2" id="KW-0547">Nucleotide-binding</keyword>
<feature type="domain" description="Helicase ATP-binding" evidence="11">
    <location>
        <begin position="281"/>
        <end position="460"/>
    </location>
</feature>
<evidence type="ECO:0000256" key="2">
    <source>
        <dbReference type="ARBA" id="ARBA00022741"/>
    </source>
</evidence>
<feature type="compositionally biased region" description="Basic residues" evidence="10">
    <location>
        <begin position="79"/>
        <end position="91"/>
    </location>
</feature>
<keyword evidence="6" id="KW-0508">mRNA splicing</keyword>
<dbReference type="GO" id="GO:0004386">
    <property type="term" value="F:helicase activity"/>
    <property type="evidence" value="ECO:0007669"/>
    <property type="project" value="UniProtKB-KW"/>
</dbReference>
<reference evidence="14 15" key="1">
    <citation type="submission" date="2016-03" db="EMBL/GenBank/DDBJ databases">
        <title>How can Kluyveromyces marxianus grow so fast - potential evolutionary course in Saccharomyces Complex revealed by comparative genomics.</title>
        <authorList>
            <person name="Mo W."/>
            <person name="Lu W."/>
            <person name="Yang X."/>
            <person name="Qi J."/>
            <person name="Lv H."/>
        </authorList>
    </citation>
    <scope>NUCLEOTIDE SEQUENCE [LARGE SCALE GENOMIC DNA]</scope>
    <source>
        <strain evidence="14 15">FIM1</strain>
    </source>
</reference>
<dbReference type="InterPro" id="IPR011545">
    <property type="entry name" value="DEAD/DEAH_box_helicase_dom"/>
</dbReference>
<dbReference type="SUPFAM" id="SSF52540">
    <property type="entry name" value="P-loop containing nucleoside triphosphate hydrolases"/>
    <property type="match status" value="2"/>
</dbReference>
<evidence type="ECO:0000256" key="8">
    <source>
        <dbReference type="ARBA" id="ARBA00047984"/>
    </source>
</evidence>
<dbReference type="SMART" id="SM00487">
    <property type="entry name" value="DEXDc"/>
    <property type="match status" value="1"/>
</dbReference>
<dbReference type="InterPro" id="IPR000629">
    <property type="entry name" value="RNA-helicase_DEAD-box_CS"/>
</dbReference>
<dbReference type="Pfam" id="PF00271">
    <property type="entry name" value="Helicase_C"/>
    <property type="match status" value="1"/>
</dbReference>
<gene>
    <name evidence="14" type="primary">PRP5</name>
    <name evidence="14" type="ORF">FIM1_1095</name>
</gene>
<dbReference type="Pfam" id="PF00270">
    <property type="entry name" value="DEAD"/>
    <property type="match status" value="1"/>
</dbReference>
<dbReference type="PROSITE" id="PS51194">
    <property type="entry name" value="HELICASE_CTER"/>
    <property type="match status" value="1"/>
</dbReference>
<dbReference type="SMART" id="SM00490">
    <property type="entry name" value="HELICc"/>
    <property type="match status" value="1"/>
</dbReference>
<dbReference type="InterPro" id="IPR027417">
    <property type="entry name" value="P-loop_NTPase"/>
</dbReference>
<dbReference type="PROSITE" id="PS51192">
    <property type="entry name" value="HELICASE_ATP_BIND_1"/>
    <property type="match status" value="1"/>
</dbReference>
<keyword evidence="5" id="KW-0067">ATP-binding</keyword>
<sequence length="817" mass="92133">MDQSEKLKLRQEKLAKWKKQKQEQSQQQPPPQQAKDGSLANERLKRLEAWKKKKEKEKEKQVHQIKKNAPDQSQSSTSKSKKKTRNSKKRSAFGLSDEESNDELPIPKIFKPNDDEVEQEVSTNETGDIESDSDPLEEYIQQLNKRNNGQSTAISIPIEEDGSDTPSSVEEDEESDDDNNFGEFSSLNKNKKRIKPIDYSQVSDLIVLNKSLYREPNELSMMSEKEVGELRMSMDNIKVYGKDCPKPVTKWSQLGLSSDIMELITEELQFVTLTPIQSQAIPAIMLGRDVIGISKTGSGKTIAFLLPLVRQIKAQPPLRPGETGPIGLILTPTRELAVQIQEEMLKFSKGSNISSICCVGGSELKQQIAQVKKGVDVIVATPGRFIDLMTLNSGHLLSPTRISFVVMDEADRLFDLGFGPQVKQIMGCIRPDKQCVLFSATFPTKLKKFASHTLNDPIQISINSKSLINDNIEQRVQIFDEEHVKFEFLLKKLSDRFILHQDEDEKTIIFVSSQQLCDLLYDELLLNGITTFAIHAGKPSAERLQNLQKFKDTPNGILICTEVLSRGLNVPEVSLVIVYNAAKTVAQYVHTVGRTGRGINNGVALTFLMVDELASAYILVKCMKEKELSSLPMEVYQKLKEMNDEFSKGLKTGKYRLIQGFGGKGLEHLDELNESKHSQELREYGAEQNDEDDTQQEDRTLTKLEYVRGKKEEGNNVTYYAHININDLPQLARWEATKTETISSIKQETGCNFENKGRFYPEGHAPQSDADEPKLTLIVESNNETDISLALELLEVKVKEGVHKMAIKDMQSGKYRI</sequence>
<comment type="catalytic activity">
    <reaction evidence="8">
        <text>ATP + H2O = ADP + phosphate + H(+)</text>
        <dbReference type="Rhea" id="RHEA:13065"/>
        <dbReference type="ChEBI" id="CHEBI:15377"/>
        <dbReference type="ChEBI" id="CHEBI:15378"/>
        <dbReference type="ChEBI" id="CHEBI:30616"/>
        <dbReference type="ChEBI" id="CHEBI:43474"/>
        <dbReference type="ChEBI" id="CHEBI:456216"/>
        <dbReference type="EC" id="3.6.4.13"/>
    </reaction>
</comment>
<feature type="short sequence motif" description="Q motif" evidence="9">
    <location>
        <begin position="249"/>
        <end position="278"/>
    </location>
</feature>
<feature type="domain" description="Helicase C-terminal" evidence="12">
    <location>
        <begin position="485"/>
        <end position="643"/>
    </location>
</feature>
<dbReference type="Gene3D" id="3.40.50.300">
    <property type="entry name" value="P-loop containing nucleotide triphosphate hydrolases"/>
    <property type="match status" value="2"/>
</dbReference>
<evidence type="ECO:0000259" key="11">
    <source>
        <dbReference type="PROSITE" id="PS51192"/>
    </source>
</evidence>
<feature type="compositionally biased region" description="Basic and acidic residues" evidence="10">
    <location>
        <begin position="42"/>
        <end position="62"/>
    </location>
</feature>
<dbReference type="PROSITE" id="PS51195">
    <property type="entry name" value="Q_MOTIF"/>
    <property type="match status" value="1"/>
</dbReference>
<dbReference type="InterPro" id="IPR056149">
    <property type="entry name" value="PRP5/DDX46/KHDC4_KH"/>
</dbReference>
<feature type="compositionally biased region" description="Acidic residues" evidence="10">
    <location>
        <begin position="127"/>
        <end position="137"/>
    </location>
</feature>
<keyword evidence="15" id="KW-1185">Reference proteome</keyword>
<accession>A0ABX6EQ54</accession>
<dbReference type="Proteomes" id="UP000422736">
    <property type="component" value="Chromosome 2"/>
</dbReference>
<feature type="compositionally biased region" description="Acidic residues" evidence="10">
    <location>
        <begin position="158"/>
        <end position="180"/>
    </location>
</feature>
<proteinExistence type="inferred from homology"/>
<name>A0ABX6EQ54_KLUMA</name>
<comment type="similarity">
    <text evidence="7">Belongs to the DEAD box helicase family. DDX46/PRP5 subfamily.</text>
</comment>
<evidence type="ECO:0000313" key="14">
    <source>
        <dbReference type="EMBL" id="QGN14434.1"/>
    </source>
</evidence>
<evidence type="ECO:0000256" key="1">
    <source>
        <dbReference type="ARBA" id="ARBA00012552"/>
    </source>
</evidence>
<feature type="compositionally biased region" description="Basic and acidic residues" evidence="10">
    <location>
        <begin position="675"/>
        <end position="685"/>
    </location>
</feature>
<keyword evidence="6" id="KW-0507">mRNA processing</keyword>
<evidence type="ECO:0000256" key="6">
    <source>
        <dbReference type="ARBA" id="ARBA00023187"/>
    </source>
</evidence>
<evidence type="ECO:0000256" key="4">
    <source>
        <dbReference type="ARBA" id="ARBA00022806"/>
    </source>
</evidence>
<feature type="region of interest" description="Disordered" evidence="10">
    <location>
        <begin position="1"/>
        <end position="187"/>
    </location>
</feature>
<feature type="compositionally biased region" description="Polar residues" evidence="10">
    <location>
        <begin position="141"/>
        <end position="154"/>
    </location>
</feature>
<keyword evidence="4 14" id="KW-0347">Helicase</keyword>
<dbReference type="InterPro" id="IPR014014">
    <property type="entry name" value="RNA_helicase_DEAD_Q_motif"/>
</dbReference>
<dbReference type="InterPro" id="IPR001650">
    <property type="entry name" value="Helicase_C-like"/>
</dbReference>
<evidence type="ECO:0000256" key="7">
    <source>
        <dbReference type="ARBA" id="ARBA00038511"/>
    </source>
</evidence>
<protein>
    <recommendedName>
        <fullName evidence="1">RNA helicase</fullName>
        <ecNumber evidence="1">3.6.4.13</ecNumber>
    </recommendedName>
</protein>
<evidence type="ECO:0000259" key="12">
    <source>
        <dbReference type="PROSITE" id="PS51194"/>
    </source>
</evidence>
<dbReference type="PANTHER" id="PTHR47958">
    <property type="entry name" value="ATP-DEPENDENT RNA HELICASE DBP3"/>
    <property type="match status" value="1"/>
</dbReference>
<dbReference type="InterPro" id="IPR014001">
    <property type="entry name" value="Helicase_ATP-bd"/>
</dbReference>
<evidence type="ECO:0000259" key="13">
    <source>
        <dbReference type="PROSITE" id="PS51195"/>
    </source>
</evidence>
<evidence type="ECO:0000256" key="9">
    <source>
        <dbReference type="PROSITE-ProRule" id="PRU00552"/>
    </source>
</evidence>
<dbReference type="EC" id="3.6.4.13" evidence="1"/>
<dbReference type="PROSITE" id="PS00039">
    <property type="entry name" value="DEAD_ATP_HELICASE"/>
    <property type="match status" value="1"/>
</dbReference>
<feature type="domain" description="DEAD-box RNA helicase Q" evidence="13">
    <location>
        <begin position="249"/>
        <end position="278"/>
    </location>
</feature>
<evidence type="ECO:0000313" key="15">
    <source>
        <dbReference type="Proteomes" id="UP000422736"/>
    </source>
</evidence>
<dbReference type="EMBL" id="CP015055">
    <property type="protein sequence ID" value="QGN14434.1"/>
    <property type="molecule type" value="Genomic_DNA"/>
</dbReference>
<evidence type="ECO:0000256" key="5">
    <source>
        <dbReference type="ARBA" id="ARBA00022840"/>
    </source>
</evidence>
<dbReference type="CDD" id="cd18787">
    <property type="entry name" value="SF2_C_DEAD"/>
    <property type="match status" value="1"/>
</dbReference>
<evidence type="ECO:0000256" key="10">
    <source>
        <dbReference type="SAM" id="MobiDB-lite"/>
    </source>
</evidence>
<evidence type="ECO:0000256" key="3">
    <source>
        <dbReference type="ARBA" id="ARBA00022801"/>
    </source>
</evidence>
<feature type="compositionally biased region" description="Basic and acidic residues" evidence="10">
    <location>
        <begin position="1"/>
        <end position="15"/>
    </location>
</feature>
<feature type="region of interest" description="Disordered" evidence="10">
    <location>
        <begin position="675"/>
        <end position="698"/>
    </location>
</feature>